<dbReference type="FunFam" id="3.100.10.10:FF:000002">
    <property type="entry name" value="60S ribosomal protein L27a"/>
    <property type="match status" value="1"/>
</dbReference>
<feature type="non-terminal residue" evidence="8">
    <location>
        <position position="1"/>
    </location>
</feature>
<dbReference type="GO" id="GO:0006412">
    <property type="term" value="P:translation"/>
    <property type="evidence" value="ECO:0007669"/>
    <property type="project" value="InterPro"/>
</dbReference>
<dbReference type="InterPro" id="IPR021131">
    <property type="entry name" value="Ribosomal_uL15/eL18"/>
</dbReference>
<keyword evidence="3 6" id="KW-0687">Ribonucleoprotein</keyword>
<evidence type="ECO:0000256" key="4">
    <source>
        <dbReference type="ARBA" id="ARBA00035200"/>
    </source>
</evidence>
<comment type="caution">
    <text evidence="8">The sequence shown here is derived from an EMBL/GenBank/DDBJ whole genome shotgun (WGS) entry which is preliminary data.</text>
</comment>
<dbReference type="PROSITE" id="PS00475">
    <property type="entry name" value="RIBOSOMAL_L15"/>
    <property type="match status" value="1"/>
</dbReference>
<evidence type="ECO:0000256" key="2">
    <source>
        <dbReference type="ARBA" id="ARBA00022980"/>
    </source>
</evidence>
<sequence>FSVVQLISSLLSTQDEYQQKEDQEVEGSCLPRTWTYRAVTYFVIISGKHRKHPGGRGNAGGAHHHRINMDKYHPGYFGKLGMRNYHLRRNTKWCPTINLDKLWSLVSEQTKAKAQKTTEKAPVIDVVRAGYYKVLGKGNLPKQPVIVKAKFFSKSAEDKIRAAGGACILQA</sequence>
<name>A0AAE1HY46_9NEOP</name>
<evidence type="ECO:0000256" key="1">
    <source>
        <dbReference type="ARBA" id="ARBA00007320"/>
    </source>
</evidence>
<keyword evidence="9" id="KW-1185">Reference proteome</keyword>
<dbReference type="GO" id="GO:0003735">
    <property type="term" value="F:structural constituent of ribosome"/>
    <property type="evidence" value="ECO:0007669"/>
    <property type="project" value="InterPro"/>
</dbReference>
<protein>
    <recommendedName>
        <fullName evidence="4">Large ribosomal subunit protein uL15</fullName>
    </recommendedName>
    <alternativeName>
        <fullName evidence="5">60S ribosomal protein L27a</fullName>
    </alternativeName>
</protein>
<reference evidence="8" key="1">
    <citation type="submission" date="2021-07" db="EMBL/GenBank/DDBJ databases">
        <authorList>
            <person name="Catto M.A."/>
            <person name="Jacobson A."/>
            <person name="Kennedy G."/>
            <person name="Labadie P."/>
            <person name="Hunt B.G."/>
            <person name="Srinivasan R."/>
        </authorList>
    </citation>
    <scope>NUCLEOTIDE SEQUENCE</scope>
    <source>
        <strain evidence="8">PL_HMW_Pooled</strain>
        <tissue evidence="8">Head</tissue>
    </source>
</reference>
<dbReference type="Gene3D" id="3.100.10.10">
    <property type="match status" value="1"/>
</dbReference>
<evidence type="ECO:0000313" key="9">
    <source>
        <dbReference type="Proteomes" id="UP001219518"/>
    </source>
</evidence>
<evidence type="ECO:0000256" key="6">
    <source>
        <dbReference type="RuleBase" id="RU003888"/>
    </source>
</evidence>
<keyword evidence="2 6" id="KW-0689">Ribosomal protein</keyword>
<dbReference type="InterPro" id="IPR001196">
    <property type="entry name" value="Ribosomal_uL15_CS"/>
</dbReference>
<proteinExistence type="inferred from homology"/>
<reference evidence="8" key="2">
    <citation type="journal article" date="2023" name="BMC Genomics">
        <title>Pest status, molecular evolution, and epigenetic factors derived from the genome assembly of Frankliniella fusca, a thysanopteran phytovirus vector.</title>
        <authorList>
            <person name="Catto M.A."/>
            <person name="Labadie P.E."/>
            <person name="Jacobson A.L."/>
            <person name="Kennedy G.G."/>
            <person name="Srinivasan R."/>
            <person name="Hunt B.G."/>
        </authorList>
    </citation>
    <scope>NUCLEOTIDE SEQUENCE</scope>
    <source>
        <strain evidence="8">PL_HMW_Pooled</strain>
    </source>
</reference>
<dbReference type="Pfam" id="PF00828">
    <property type="entry name" value="Ribosomal_L27A"/>
    <property type="match status" value="1"/>
</dbReference>
<evidence type="ECO:0000259" key="7">
    <source>
        <dbReference type="Pfam" id="PF00828"/>
    </source>
</evidence>
<dbReference type="AlphaFoldDB" id="A0AAE1HY46"/>
<dbReference type="GO" id="GO:0022625">
    <property type="term" value="C:cytosolic large ribosomal subunit"/>
    <property type="evidence" value="ECO:0007669"/>
    <property type="project" value="TreeGrafter"/>
</dbReference>
<feature type="domain" description="Large ribosomal subunit protein uL15/eL18" evidence="7">
    <location>
        <begin position="96"/>
        <end position="167"/>
    </location>
</feature>
<dbReference type="InterPro" id="IPR036227">
    <property type="entry name" value="Ribosomal_uL15/eL18_sf"/>
</dbReference>
<evidence type="ECO:0000256" key="3">
    <source>
        <dbReference type="ARBA" id="ARBA00023274"/>
    </source>
</evidence>
<organism evidence="8 9">
    <name type="scientific">Frankliniella fusca</name>
    <dbReference type="NCBI Taxonomy" id="407009"/>
    <lineage>
        <taxon>Eukaryota</taxon>
        <taxon>Metazoa</taxon>
        <taxon>Ecdysozoa</taxon>
        <taxon>Arthropoda</taxon>
        <taxon>Hexapoda</taxon>
        <taxon>Insecta</taxon>
        <taxon>Pterygota</taxon>
        <taxon>Neoptera</taxon>
        <taxon>Paraneoptera</taxon>
        <taxon>Thysanoptera</taxon>
        <taxon>Terebrantia</taxon>
        <taxon>Thripoidea</taxon>
        <taxon>Thripidae</taxon>
        <taxon>Frankliniella</taxon>
    </lineage>
</organism>
<dbReference type="SUPFAM" id="SSF52080">
    <property type="entry name" value="Ribosomal proteins L15p and L18e"/>
    <property type="match status" value="1"/>
</dbReference>
<gene>
    <name evidence="8" type="ORF">KUF71_004658</name>
</gene>
<dbReference type="Proteomes" id="UP001219518">
    <property type="component" value="Unassembled WGS sequence"/>
</dbReference>
<accession>A0AAE1HY46</accession>
<comment type="similarity">
    <text evidence="1 6">Belongs to the universal ribosomal protein uL15 family.</text>
</comment>
<dbReference type="PANTHER" id="PTHR11721:SF3">
    <property type="entry name" value="LARGE RIBOSOMAL SUBUNIT PROTEIN UL15"/>
    <property type="match status" value="1"/>
</dbReference>
<evidence type="ECO:0000313" key="8">
    <source>
        <dbReference type="EMBL" id="KAK3930087.1"/>
    </source>
</evidence>
<evidence type="ECO:0000256" key="5">
    <source>
        <dbReference type="ARBA" id="ARBA00035527"/>
    </source>
</evidence>
<dbReference type="EMBL" id="JAHWGI010001409">
    <property type="protein sequence ID" value="KAK3930087.1"/>
    <property type="molecule type" value="Genomic_DNA"/>
</dbReference>
<dbReference type="PANTHER" id="PTHR11721">
    <property type="entry name" value="60S RIBOSOMAL PROTEIN L27A"/>
    <property type="match status" value="1"/>
</dbReference>